<sequence>MDHPIIYLALGDSLTQGVGADQPDRHFVAQYFGKLKHSNECRLMNMGISGLTSGELLELIGTSAIRKLIPHATHITITTGGCDFIDWYEKGASMAVLTQSMKKVWDRTGKVMRQIRDLNPDASVQVLGFYLPLPAYEWGFKLASRVLKSMNFGYAHLSRKYGVQLVNPFDAFLYRKDFFADEVHPNQKGYNVLAELFQQSCVMEKKESIPRFSLKK</sequence>
<keyword evidence="3" id="KW-1185">Reference proteome</keyword>
<feature type="domain" description="SGNH hydrolase-type esterase" evidence="1">
    <location>
        <begin position="9"/>
        <end position="191"/>
    </location>
</feature>
<evidence type="ECO:0000259" key="1">
    <source>
        <dbReference type="Pfam" id="PF13472"/>
    </source>
</evidence>
<accession>A0A521CQL9</accession>
<proteinExistence type="predicted"/>
<dbReference type="InterPro" id="IPR051532">
    <property type="entry name" value="Ester_Hydrolysis_Enzymes"/>
</dbReference>
<dbReference type="InterPro" id="IPR036514">
    <property type="entry name" value="SGNH_hydro_sf"/>
</dbReference>
<dbReference type="AlphaFoldDB" id="A0A521CQL9"/>
<gene>
    <name evidence="2" type="ORF">SAMN06264849_104126</name>
</gene>
<dbReference type="OrthoDB" id="1815486at2"/>
<dbReference type="Gene3D" id="3.40.50.1110">
    <property type="entry name" value="SGNH hydrolase"/>
    <property type="match status" value="1"/>
</dbReference>
<dbReference type="Proteomes" id="UP000315636">
    <property type="component" value="Unassembled WGS sequence"/>
</dbReference>
<evidence type="ECO:0000313" key="2">
    <source>
        <dbReference type="EMBL" id="SMO61733.1"/>
    </source>
</evidence>
<organism evidence="2 3">
    <name type="scientific">Melghirimyces algeriensis</name>
    <dbReference type="NCBI Taxonomy" id="910412"/>
    <lineage>
        <taxon>Bacteria</taxon>
        <taxon>Bacillati</taxon>
        <taxon>Bacillota</taxon>
        <taxon>Bacilli</taxon>
        <taxon>Bacillales</taxon>
        <taxon>Thermoactinomycetaceae</taxon>
        <taxon>Melghirimyces</taxon>
    </lineage>
</organism>
<dbReference type="EMBL" id="FXTI01000004">
    <property type="protein sequence ID" value="SMO61733.1"/>
    <property type="molecule type" value="Genomic_DNA"/>
</dbReference>
<dbReference type="Pfam" id="PF13472">
    <property type="entry name" value="Lipase_GDSL_2"/>
    <property type="match status" value="1"/>
</dbReference>
<dbReference type="SUPFAM" id="SSF52266">
    <property type="entry name" value="SGNH hydrolase"/>
    <property type="match status" value="1"/>
</dbReference>
<dbReference type="PANTHER" id="PTHR30383:SF27">
    <property type="entry name" value="SPORE GERMINATION LIPASE LIPC"/>
    <property type="match status" value="1"/>
</dbReference>
<evidence type="ECO:0000313" key="3">
    <source>
        <dbReference type="Proteomes" id="UP000315636"/>
    </source>
</evidence>
<name>A0A521CQL9_9BACL</name>
<dbReference type="PANTHER" id="PTHR30383">
    <property type="entry name" value="THIOESTERASE 1/PROTEASE 1/LYSOPHOSPHOLIPASE L1"/>
    <property type="match status" value="1"/>
</dbReference>
<protein>
    <submittedName>
        <fullName evidence="2">Lysophospholipase L1</fullName>
    </submittedName>
</protein>
<dbReference type="InterPro" id="IPR013830">
    <property type="entry name" value="SGNH_hydro"/>
</dbReference>
<dbReference type="GO" id="GO:0004622">
    <property type="term" value="F:phosphatidylcholine lysophospholipase activity"/>
    <property type="evidence" value="ECO:0007669"/>
    <property type="project" value="TreeGrafter"/>
</dbReference>
<dbReference type="RefSeq" id="WP_142505202.1">
    <property type="nucleotide sequence ID" value="NZ_FXTI01000004.1"/>
</dbReference>
<reference evidence="2 3" key="1">
    <citation type="submission" date="2017-05" db="EMBL/GenBank/DDBJ databases">
        <authorList>
            <person name="Varghese N."/>
            <person name="Submissions S."/>
        </authorList>
    </citation>
    <scope>NUCLEOTIDE SEQUENCE [LARGE SCALE GENOMIC DNA]</scope>
    <source>
        <strain evidence="2 3">DSM 45474</strain>
    </source>
</reference>